<dbReference type="PANTHER" id="PTHR22851">
    <property type="entry name" value="U3 SMALL NUCLEOLAR RNA U3 SNORNA ASSOCIATED PROTEIN"/>
    <property type="match status" value="1"/>
</dbReference>
<evidence type="ECO:0000256" key="2">
    <source>
        <dbReference type="ARBA" id="ARBA00005649"/>
    </source>
</evidence>
<feature type="repeat" description="WD" evidence="7">
    <location>
        <begin position="285"/>
        <end position="326"/>
    </location>
</feature>
<dbReference type="PANTHER" id="PTHR22851:SF0">
    <property type="entry name" value="DDB1- AND CUL4-ASSOCIATED FACTOR 13"/>
    <property type="match status" value="1"/>
</dbReference>
<accession>A0A8B7NLK3</accession>
<evidence type="ECO:0000256" key="1">
    <source>
        <dbReference type="ARBA" id="ARBA00004604"/>
    </source>
</evidence>
<keyword evidence="10" id="KW-1185">Reference proteome</keyword>
<sequence length="530" mass="60651">MSELSVFSVMRNYDPDLHPFRDARNYKLALNATKLERVFAKPYVGCLVHGESISAMARHPEMLNYIFSGTYEGQLTLWDTSLEKQMWKVQAHNSHIWSITADCKGETFYTVGHDKAIKRWSCSNITEACDRMDVLKGPGSANHLSEPIDTWLCDTVISGLSHHRYQNEFLTCGERVLLWDSEKKVPVRSFDWSDTGGGEASSSAIAVKFNMIDTNVFASCDHDNSLILYDIRAKDVKKLKMKLRINDLSWNPTESFILSVVSDDYNAYTFDVRMMDADRRIVCIHQGHTSAVTCLDYSPTGQEFVTGSFDRSIRIFRVDEGRSRDVYHGKRMHKVTSVLFSSDDKFIYSGSADHNIRIWKSRASEKMGLMNAREKLAIDLSRQLRETYKDMPEIRRIARHRHLPKSIRAAAKEHHLIRTSRARKEENVRRHSKPGSVVGESRLEKPVFGVQDEEAVDPLAEQAALKKLEKFAVGAKKRMEARKKERTSIKNKKMKVSSPKGEEENISEEKNNGKFKKKNPKGSFKDESLL</sequence>
<dbReference type="SMART" id="SM00320">
    <property type="entry name" value="WD40"/>
    <property type="match status" value="6"/>
</dbReference>
<keyword evidence="5" id="KW-0539">Nucleus</keyword>
<dbReference type="OrthoDB" id="10249065at2759"/>
<keyword evidence="3 7" id="KW-0853">WD repeat</keyword>
<comment type="subcellular location">
    <subcellularLocation>
        <location evidence="1">Nucleus</location>
        <location evidence="1">Nucleolus</location>
    </subcellularLocation>
</comment>
<name>A0A8B7NLK3_HYAAZ</name>
<feature type="region of interest" description="Disordered" evidence="8">
    <location>
        <begin position="471"/>
        <end position="530"/>
    </location>
</feature>
<keyword evidence="6" id="KW-0687">Ribonucleoprotein</keyword>
<evidence type="ECO:0000256" key="3">
    <source>
        <dbReference type="ARBA" id="ARBA00022574"/>
    </source>
</evidence>
<dbReference type="SUPFAM" id="SSF50978">
    <property type="entry name" value="WD40 repeat-like"/>
    <property type="match status" value="1"/>
</dbReference>
<evidence type="ECO:0000256" key="4">
    <source>
        <dbReference type="ARBA" id="ARBA00022737"/>
    </source>
</evidence>
<evidence type="ECO:0000259" key="9">
    <source>
        <dbReference type="Pfam" id="PF04158"/>
    </source>
</evidence>
<protein>
    <submittedName>
        <fullName evidence="11">DDB1- and CUL4-associated factor 13 isoform X1</fullName>
    </submittedName>
</protein>
<dbReference type="Proteomes" id="UP000694843">
    <property type="component" value="Unplaced"/>
</dbReference>
<dbReference type="GeneID" id="108671158"/>
<evidence type="ECO:0000256" key="6">
    <source>
        <dbReference type="ARBA" id="ARBA00023274"/>
    </source>
</evidence>
<evidence type="ECO:0000256" key="8">
    <source>
        <dbReference type="SAM" id="MobiDB-lite"/>
    </source>
</evidence>
<gene>
    <name evidence="11" type="primary">LOC108671158</name>
</gene>
<dbReference type="InterPro" id="IPR036322">
    <property type="entry name" value="WD40_repeat_dom_sf"/>
</dbReference>
<evidence type="ECO:0000313" key="10">
    <source>
        <dbReference type="Proteomes" id="UP000694843"/>
    </source>
</evidence>
<evidence type="ECO:0000256" key="7">
    <source>
        <dbReference type="PROSITE-ProRule" id="PRU00221"/>
    </source>
</evidence>
<dbReference type="GO" id="GO:0032040">
    <property type="term" value="C:small-subunit processome"/>
    <property type="evidence" value="ECO:0007669"/>
    <property type="project" value="TreeGrafter"/>
</dbReference>
<dbReference type="OMA" id="EDHNAYI"/>
<feature type="region of interest" description="Disordered" evidence="8">
    <location>
        <begin position="421"/>
        <end position="444"/>
    </location>
</feature>
<dbReference type="KEGG" id="hazt:108671158"/>
<evidence type="ECO:0000256" key="5">
    <source>
        <dbReference type="ARBA" id="ARBA00023242"/>
    </source>
</evidence>
<organism evidence="10 11">
    <name type="scientific">Hyalella azteca</name>
    <name type="common">Amphipod</name>
    <dbReference type="NCBI Taxonomy" id="294128"/>
    <lineage>
        <taxon>Eukaryota</taxon>
        <taxon>Metazoa</taxon>
        <taxon>Ecdysozoa</taxon>
        <taxon>Arthropoda</taxon>
        <taxon>Crustacea</taxon>
        <taxon>Multicrustacea</taxon>
        <taxon>Malacostraca</taxon>
        <taxon>Eumalacostraca</taxon>
        <taxon>Peracarida</taxon>
        <taxon>Amphipoda</taxon>
        <taxon>Senticaudata</taxon>
        <taxon>Talitrida</taxon>
        <taxon>Talitroidea</taxon>
        <taxon>Hyalellidae</taxon>
        <taxon>Hyalella</taxon>
    </lineage>
</organism>
<dbReference type="Gene3D" id="2.130.10.10">
    <property type="entry name" value="YVTN repeat-like/Quinoprotein amine dehydrogenase"/>
    <property type="match status" value="2"/>
</dbReference>
<proteinExistence type="inferred from homology"/>
<feature type="domain" description="Sof1-like protein" evidence="9">
    <location>
        <begin position="361"/>
        <end position="445"/>
    </location>
</feature>
<evidence type="ECO:0000313" key="11">
    <source>
        <dbReference type="RefSeq" id="XP_018014131.1"/>
    </source>
</evidence>
<keyword evidence="4" id="KW-0677">Repeat</keyword>
<dbReference type="PROSITE" id="PS50294">
    <property type="entry name" value="WD_REPEATS_REGION"/>
    <property type="match status" value="2"/>
</dbReference>
<dbReference type="AlphaFoldDB" id="A0A8B7NLK3"/>
<dbReference type="GO" id="GO:0000462">
    <property type="term" value="P:maturation of SSU-rRNA from tricistronic rRNA transcript (SSU-rRNA, 5.8S rRNA, LSU-rRNA)"/>
    <property type="evidence" value="ECO:0007669"/>
    <property type="project" value="TreeGrafter"/>
</dbReference>
<dbReference type="InterPro" id="IPR007287">
    <property type="entry name" value="Sof1"/>
</dbReference>
<dbReference type="Pfam" id="PF04158">
    <property type="entry name" value="Sof1"/>
    <property type="match status" value="1"/>
</dbReference>
<dbReference type="InterPro" id="IPR015943">
    <property type="entry name" value="WD40/YVTN_repeat-like_dom_sf"/>
</dbReference>
<comment type="similarity">
    <text evidence="2">Belongs to the WD repeat DCAF13/WDSOF1 family.</text>
</comment>
<dbReference type="InterPro" id="IPR051733">
    <property type="entry name" value="WD_repeat_DCAF13/WDSOF1"/>
</dbReference>
<dbReference type="RefSeq" id="XP_018014131.1">
    <property type="nucleotide sequence ID" value="XM_018158642.2"/>
</dbReference>
<dbReference type="InterPro" id="IPR001680">
    <property type="entry name" value="WD40_rpt"/>
</dbReference>
<feature type="compositionally biased region" description="Basic and acidic residues" evidence="8">
    <location>
        <begin position="500"/>
        <end position="512"/>
    </location>
</feature>
<reference evidence="11" key="1">
    <citation type="submission" date="2025-08" db="UniProtKB">
        <authorList>
            <consortium name="RefSeq"/>
        </authorList>
    </citation>
    <scope>IDENTIFICATION</scope>
    <source>
        <tissue evidence="11">Whole organism</tissue>
    </source>
</reference>
<dbReference type="PROSITE" id="PS50082">
    <property type="entry name" value="WD_REPEATS_2"/>
    <property type="match status" value="2"/>
</dbReference>
<feature type="repeat" description="WD" evidence="7">
    <location>
        <begin position="335"/>
        <end position="369"/>
    </location>
</feature>
<dbReference type="Pfam" id="PF00400">
    <property type="entry name" value="WD40"/>
    <property type="match status" value="3"/>
</dbReference>